<evidence type="ECO:0000313" key="3">
    <source>
        <dbReference type="Proteomes" id="UP000515307"/>
    </source>
</evidence>
<dbReference type="EMBL" id="CP045702">
    <property type="protein sequence ID" value="QNE73263.1"/>
    <property type="molecule type" value="Genomic_DNA"/>
</dbReference>
<dbReference type="AlphaFoldDB" id="A0A7G7BD48"/>
<name>A0A7G7BD48_9ACTN</name>
<reference evidence="3" key="1">
    <citation type="submission" date="2019-10" db="EMBL/GenBank/DDBJ databases">
        <title>Antimicrobial potential of Antarctic Bacteria.</title>
        <authorList>
            <person name="Benaud N."/>
            <person name="Edwards R.J."/>
            <person name="Ferrari B.C."/>
        </authorList>
    </citation>
    <scope>NUCLEOTIDE SEQUENCE [LARGE SCALE GENOMIC DNA]</scope>
    <source>
        <strain evidence="3">NBSH44</strain>
    </source>
</reference>
<dbReference type="RefSeq" id="WP_185296835.1">
    <property type="nucleotide sequence ID" value="NZ_CP045702.1"/>
</dbReference>
<dbReference type="KEGG" id="sfiy:F0344_00195"/>
<dbReference type="Proteomes" id="UP000515307">
    <property type="component" value="Chromosome"/>
</dbReference>
<evidence type="ECO:0000313" key="2">
    <source>
        <dbReference type="EMBL" id="QNE73263.1"/>
    </source>
</evidence>
<keyword evidence="3" id="KW-1185">Reference proteome</keyword>
<feature type="region of interest" description="Disordered" evidence="1">
    <location>
        <begin position="52"/>
        <end position="85"/>
    </location>
</feature>
<organism evidence="2 3">
    <name type="scientific">Streptomyces finlayi</name>
    <dbReference type="NCBI Taxonomy" id="67296"/>
    <lineage>
        <taxon>Bacteria</taxon>
        <taxon>Bacillati</taxon>
        <taxon>Actinomycetota</taxon>
        <taxon>Actinomycetes</taxon>
        <taxon>Kitasatosporales</taxon>
        <taxon>Streptomycetaceae</taxon>
        <taxon>Streptomyces</taxon>
    </lineage>
</organism>
<sequence>MEDIRLRSPEPAPPAAAARSVHPKTDTKATDITLYAYATAADAEELLTRVRNTSMKFPPDPSRRDGLRHNRTPAGARAAGRQEWQ</sequence>
<gene>
    <name evidence="2" type="ORF">F0344_00195</name>
</gene>
<accession>A0A7G7BD48</accession>
<proteinExistence type="predicted"/>
<feature type="region of interest" description="Disordered" evidence="1">
    <location>
        <begin position="1"/>
        <end position="27"/>
    </location>
</feature>
<evidence type="ECO:0000256" key="1">
    <source>
        <dbReference type="SAM" id="MobiDB-lite"/>
    </source>
</evidence>
<protein>
    <submittedName>
        <fullName evidence="2">Uncharacterized protein</fullName>
    </submittedName>
</protein>